<dbReference type="AlphaFoldDB" id="A0A9D4NH56"/>
<dbReference type="Proteomes" id="UP000828390">
    <property type="component" value="Unassembled WGS sequence"/>
</dbReference>
<evidence type="ECO:0000256" key="1">
    <source>
        <dbReference type="SAM" id="MobiDB-lite"/>
    </source>
</evidence>
<reference evidence="2" key="1">
    <citation type="journal article" date="2019" name="bioRxiv">
        <title>The Genome of the Zebra Mussel, Dreissena polymorpha: A Resource for Invasive Species Research.</title>
        <authorList>
            <person name="McCartney M.A."/>
            <person name="Auch B."/>
            <person name="Kono T."/>
            <person name="Mallez S."/>
            <person name="Zhang Y."/>
            <person name="Obille A."/>
            <person name="Becker A."/>
            <person name="Abrahante J.E."/>
            <person name="Garbe J."/>
            <person name="Badalamenti J.P."/>
            <person name="Herman A."/>
            <person name="Mangelson H."/>
            <person name="Liachko I."/>
            <person name="Sullivan S."/>
            <person name="Sone E.D."/>
            <person name="Koren S."/>
            <person name="Silverstein K.A.T."/>
            <person name="Beckman K.B."/>
            <person name="Gohl D.M."/>
        </authorList>
    </citation>
    <scope>NUCLEOTIDE SEQUENCE</scope>
    <source>
        <strain evidence="2">Duluth1</strain>
        <tissue evidence="2">Whole animal</tissue>
    </source>
</reference>
<evidence type="ECO:0000313" key="2">
    <source>
        <dbReference type="EMBL" id="KAH3894221.1"/>
    </source>
</evidence>
<protein>
    <submittedName>
        <fullName evidence="2">Uncharacterized protein</fullName>
    </submittedName>
</protein>
<proteinExistence type="predicted"/>
<evidence type="ECO:0000313" key="3">
    <source>
        <dbReference type="Proteomes" id="UP000828390"/>
    </source>
</evidence>
<keyword evidence="3" id="KW-1185">Reference proteome</keyword>
<reference evidence="2" key="2">
    <citation type="submission" date="2020-11" db="EMBL/GenBank/DDBJ databases">
        <authorList>
            <person name="McCartney M.A."/>
            <person name="Auch B."/>
            <person name="Kono T."/>
            <person name="Mallez S."/>
            <person name="Becker A."/>
            <person name="Gohl D.M."/>
            <person name="Silverstein K.A.T."/>
            <person name="Koren S."/>
            <person name="Bechman K.B."/>
            <person name="Herman A."/>
            <person name="Abrahante J.E."/>
            <person name="Garbe J."/>
        </authorList>
    </citation>
    <scope>NUCLEOTIDE SEQUENCE</scope>
    <source>
        <strain evidence="2">Duluth1</strain>
        <tissue evidence="2">Whole animal</tissue>
    </source>
</reference>
<dbReference type="EMBL" id="JAIWYP010000001">
    <property type="protein sequence ID" value="KAH3894221.1"/>
    <property type="molecule type" value="Genomic_DNA"/>
</dbReference>
<gene>
    <name evidence="2" type="ORF">DPMN_018377</name>
</gene>
<accession>A0A9D4NH56</accession>
<name>A0A9D4NH56_DREPO</name>
<comment type="caution">
    <text evidence="2">The sequence shown here is derived from an EMBL/GenBank/DDBJ whole genome shotgun (WGS) entry which is preliminary data.</text>
</comment>
<organism evidence="2 3">
    <name type="scientific">Dreissena polymorpha</name>
    <name type="common">Zebra mussel</name>
    <name type="synonym">Mytilus polymorpha</name>
    <dbReference type="NCBI Taxonomy" id="45954"/>
    <lineage>
        <taxon>Eukaryota</taxon>
        <taxon>Metazoa</taxon>
        <taxon>Spiralia</taxon>
        <taxon>Lophotrochozoa</taxon>
        <taxon>Mollusca</taxon>
        <taxon>Bivalvia</taxon>
        <taxon>Autobranchia</taxon>
        <taxon>Heteroconchia</taxon>
        <taxon>Euheterodonta</taxon>
        <taxon>Imparidentia</taxon>
        <taxon>Neoheterodontei</taxon>
        <taxon>Myida</taxon>
        <taxon>Dreissenoidea</taxon>
        <taxon>Dreissenidae</taxon>
        <taxon>Dreissena</taxon>
    </lineage>
</organism>
<sequence>MMKRLDWDTLEARRQHSKAIMMFRIVNNLVDIQSQHIYYQLVFIQEATRTGSLYPWPASMPTNTHSFPPASASGTAYQKRRSWHHPTTSLRPGWTC</sequence>
<feature type="region of interest" description="Disordered" evidence="1">
    <location>
        <begin position="65"/>
        <end position="96"/>
    </location>
</feature>
<feature type="compositionally biased region" description="Polar residues" evidence="1">
    <location>
        <begin position="65"/>
        <end position="76"/>
    </location>
</feature>